<reference evidence="1" key="1">
    <citation type="journal article" date="2022" name="bioRxiv">
        <title>Sequencing and chromosome-scale assembly of the giantPleurodeles waltlgenome.</title>
        <authorList>
            <person name="Brown T."/>
            <person name="Elewa A."/>
            <person name="Iarovenko S."/>
            <person name="Subramanian E."/>
            <person name="Araus A.J."/>
            <person name="Petzold A."/>
            <person name="Susuki M."/>
            <person name="Suzuki K.-i.T."/>
            <person name="Hayashi T."/>
            <person name="Toyoda A."/>
            <person name="Oliveira C."/>
            <person name="Osipova E."/>
            <person name="Leigh N.D."/>
            <person name="Simon A."/>
            <person name="Yun M.H."/>
        </authorList>
    </citation>
    <scope>NUCLEOTIDE SEQUENCE</scope>
    <source>
        <strain evidence="1">20211129_DDA</strain>
        <tissue evidence="1">Liver</tissue>
    </source>
</reference>
<sequence length="96" mass="10184">MLGLPAGAHACRTWDPPCRIYAEAFWRPRLGLPTGICVHRTWASLPGLCGGNMEAYTWALLSALMYAAPGTLLPGLHRGNRVAPAGALGPVQCPAF</sequence>
<dbReference type="EMBL" id="JANPWB010000012">
    <property type="protein sequence ID" value="KAJ1119776.1"/>
    <property type="molecule type" value="Genomic_DNA"/>
</dbReference>
<proteinExistence type="predicted"/>
<dbReference type="Proteomes" id="UP001066276">
    <property type="component" value="Chromosome 8"/>
</dbReference>
<accession>A0AAV7NV39</accession>
<evidence type="ECO:0000313" key="2">
    <source>
        <dbReference type="Proteomes" id="UP001066276"/>
    </source>
</evidence>
<gene>
    <name evidence="1" type="ORF">NDU88_007961</name>
</gene>
<keyword evidence="2" id="KW-1185">Reference proteome</keyword>
<dbReference type="AlphaFoldDB" id="A0AAV7NV39"/>
<organism evidence="1 2">
    <name type="scientific">Pleurodeles waltl</name>
    <name type="common">Iberian ribbed newt</name>
    <dbReference type="NCBI Taxonomy" id="8319"/>
    <lineage>
        <taxon>Eukaryota</taxon>
        <taxon>Metazoa</taxon>
        <taxon>Chordata</taxon>
        <taxon>Craniata</taxon>
        <taxon>Vertebrata</taxon>
        <taxon>Euteleostomi</taxon>
        <taxon>Amphibia</taxon>
        <taxon>Batrachia</taxon>
        <taxon>Caudata</taxon>
        <taxon>Salamandroidea</taxon>
        <taxon>Salamandridae</taxon>
        <taxon>Pleurodelinae</taxon>
        <taxon>Pleurodeles</taxon>
    </lineage>
</organism>
<comment type="caution">
    <text evidence="1">The sequence shown here is derived from an EMBL/GenBank/DDBJ whole genome shotgun (WGS) entry which is preliminary data.</text>
</comment>
<protein>
    <submittedName>
        <fullName evidence="1">Uncharacterized protein</fullName>
    </submittedName>
</protein>
<name>A0AAV7NV39_PLEWA</name>
<evidence type="ECO:0000313" key="1">
    <source>
        <dbReference type="EMBL" id="KAJ1119776.1"/>
    </source>
</evidence>